<dbReference type="SUPFAM" id="SSF82171">
    <property type="entry name" value="DPP6 N-terminal domain-like"/>
    <property type="match status" value="1"/>
</dbReference>
<dbReference type="Proteomes" id="UP000249341">
    <property type="component" value="Unassembled WGS sequence"/>
</dbReference>
<proteinExistence type="predicted"/>
<reference evidence="2 3" key="1">
    <citation type="submission" date="2018-06" db="EMBL/GenBank/DDBJ databases">
        <title>Genomic Encyclopedia of Type Strains, Phase III (KMG-III): the genomes of soil and plant-associated and newly described type strains.</title>
        <authorList>
            <person name="Whitman W."/>
        </authorList>
    </citation>
    <scope>NUCLEOTIDE SEQUENCE [LARGE SCALE GENOMIC DNA]</scope>
    <source>
        <strain evidence="2 3">CGMCC 4.7090</strain>
    </source>
</reference>
<gene>
    <name evidence="2" type="ORF">B0I29_101259</name>
</gene>
<dbReference type="Gene3D" id="2.130.10.10">
    <property type="entry name" value="YVTN repeat-like/Quinoprotein amine dehydrogenase"/>
    <property type="match status" value="3"/>
</dbReference>
<dbReference type="PANTHER" id="PTHR19879">
    <property type="entry name" value="TRANSCRIPTION INITIATION FACTOR TFIID"/>
    <property type="match status" value="1"/>
</dbReference>
<dbReference type="EMBL" id="QLMJ01000001">
    <property type="protein sequence ID" value="RAK43129.1"/>
    <property type="molecule type" value="Genomic_DNA"/>
</dbReference>
<dbReference type="AlphaFoldDB" id="A0A327ZKE9"/>
<evidence type="ECO:0000313" key="3">
    <source>
        <dbReference type="Proteomes" id="UP000249341"/>
    </source>
</evidence>
<dbReference type="Gene3D" id="3.40.50.300">
    <property type="entry name" value="P-loop containing nucleotide triphosphate hydrolases"/>
    <property type="match status" value="1"/>
</dbReference>
<keyword evidence="1" id="KW-0853">WD repeat</keyword>
<accession>A0A327ZKE9</accession>
<dbReference type="SMART" id="SM00320">
    <property type="entry name" value="WD40"/>
    <property type="match status" value="4"/>
</dbReference>
<name>A0A327ZKE9_9ACTN</name>
<dbReference type="Pfam" id="PF00400">
    <property type="entry name" value="WD40"/>
    <property type="match status" value="1"/>
</dbReference>
<dbReference type="PROSITE" id="PS50082">
    <property type="entry name" value="WD_REPEATS_2"/>
    <property type="match status" value="1"/>
</dbReference>
<dbReference type="InterPro" id="IPR027417">
    <property type="entry name" value="P-loop_NTPase"/>
</dbReference>
<dbReference type="SUPFAM" id="SSF63829">
    <property type="entry name" value="Calcium-dependent phosphotriesterase"/>
    <property type="match status" value="1"/>
</dbReference>
<evidence type="ECO:0000313" key="2">
    <source>
        <dbReference type="EMBL" id="RAK43129.1"/>
    </source>
</evidence>
<feature type="repeat" description="WD" evidence="1">
    <location>
        <begin position="414"/>
        <end position="455"/>
    </location>
</feature>
<comment type="caution">
    <text evidence="2">The sequence shown here is derived from an EMBL/GenBank/DDBJ whole genome shotgun (WGS) entry which is preliminary data.</text>
</comment>
<dbReference type="InterPro" id="IPR015943">
    <property type="entry name" value="WD40/YVTN_repeat-like_dom_sf"/>
</dbReference>
<protein>
    <submittedName>
        <fullName evidence="2">WD40 repeat protein</fullName>
    </submittedName>
</protein>
<organism evidence="2 3">
    <name type="scientific">Actinoplanes lutulentus</name>
    <dbReference type="NCBI Taxonomy" id="1287878"/>
    <lineage>
        <taxon>Bacteria</taxon>
        <taxon>Bacillati</taxon>
        <taxon>Actinomycetota</taxon>
        <taxon>Actinomycetes</taxon>
        <taxon>Micromonosporales</taxon>
        <taxon>Micromonosporaceae</taxon>
        <taxon>Actinoplanes</taxon>
    </lineage>
</organism>
<evidence type="ECO:0000256" key="1">
    <source>
        <dbReference type="PROSITE-ProRule" id="PRU00221"/>
    </source>
</evidence>
<dbReference type="PANTHER" id="PTHR19879:SF9">
    <property type="entry name" value="TRANSCRIPTION INITIATION FACTOR TFIID SUBUNIT 5"/>
    <property type="match status" value="1"/>
</dbReference>
<sequence>MSSAPHPGRVRYPGVAPKIDCRTWLKFRDDESSGLIDSERLDRALTGTPRVIGLVGPPGPARTALARDAVQRFPGAGWITLAPPPPAPDWMHWPDTPEAADLTLQIVRTLRLWDGGPFREPVAAERAAAELAASSDGRLLVVDGVRTAEQVAMFDAFSARGRLLLITEKASLLPRGAVVVWGPPSSAFPVSPTSAEPFDMDPDGICRRLAEEGAPALAVDLAIAWATNPHPALVTLARTLRAEEINFAGVRTKRTLAALVAGRLGLSGLVSPPCLLNKWPPPGRFGSALIRRIVIDQSLVAVAVTTGSMWTADGGAEISQWDPLAGRRRRRLTLEGVRITGLLPAPDDSWIAISLRSDEAAGVSLVDPATREVRGLIPGDVVAAAPDGSWLAVGDQQGEVRVHDTATFEQLQLIAAHWARITALAVAPDGSWLASAGEDGTVRITDVRTGRPRRALAVPKVTRLAVDPRGKWLAAAGPYGVHLIDPARGTNRRIHPGGGTLHDLAAGGTWLAAAYEGRGVLLFDGADLRHTLPVEVNHHTRLASAPDGSWIAAGYPMRIWDTATGVRRPGFPAGTWSSQAVAPDGTWLAAHVGSDVVILDLTTAAEPGADPTHADPVTHLTAGPSWLATHAPGGEVRFWDPADGRSLPADLTLAGVDLTLADVDLASTPPALLDDRIREDHGDREIAGTAVSPDGRWLAVLSHHPVRDLAAQLRIYDQTSATLAATMPAIDGPADCRWSPDGTGLFLWGEGGLHGFTWVTP</sequence>
<keyword evidence="3" id="KW-1185">Reference proteome</keyword>
<dbReference type="PROSITE" id="PS50294">
    <property type="entry name" value="WD_REPEATS_REGION"/>
    <property type="match status" value="1"/>
</dbReference>
<dbReference type="InterPro" id="IPR001680">
    <property type="entry name" value="WD40_rpt"/>
</dbReference>